<dbReference type="EMBL" id="AMPZ03000005">
    <property type="protein sequence ID" value="KAH9583641.1"/>
    <property type="molecule type" value="Genomic_DNA"/>
</dbReference>
<evidence type="ECO:0000256" key="1">
    <source>
        <dbReference type="ARBA" id="ARBA00003566"/>
    </source>
</evidence>
<feature type="transmembrane region" description="Helical" evidence="9">
    <location>
        <begin position="151"/>
        <end position="169"/>
    </location>
</feature>
<keyword evidence="3 9" id="KW-0813">Transport</keyword>
<evidence type="ECO:0000256" key="7">
    <source>
        <dbReference type="ARBA" id="ARBA00023136"/>
    </source>
</evidence>
<evidence type="ECO:0000313" key="11">
    <source>
        <dbReference type="EMBL" id="KGB32726.1"/>
    </source>
</evidence>
<keyword evidence="4 9" id="KW-0812">Transmembrane</keyword>
<dbReference type="KEGG" id="shx:MS3_00007985"/>
<comment type="subcellular location">
    <subcellularLocation>
        <location evidence="2 9">Membrane</location>
        <topology evidence="2 9">Multi-pass membrane protein</topology>
    </subcellularLocation>
</comment>
<evidence type="ECO:0000256" key="5">
    <source>
        <dbReference type="ARBA" id="ARBA00022927"/>
    </source>
</evidence>
<dbReference type="GO" id="GO:0016192">
    <property type="term" value="P:vesicle-mediated transport"/>
    <property type="evidence" value="ECO:0007669"/>
    <property type="project" value="InterPro"/>
</dbReference>
<feature type="transmembrane region" description="Helical" evidence="9">
    <location>
        <begin position="117"/>
        <end position="139"/>
    </location>
</feature>
<protein>
    <recommendedName>
        <fullName evidence="9">Vesicle transport protein</fullName>
    </recommendedName>
</protein>
<dbReference type="GO" id="GO:0012505">
    <property type="term" value="C:endomembrane system"/>
    <property type="evidence" value="ECO:0007669"/>
    <property type="project" value="UniProtKB-ARBA"/>
</dbReference>
<evidence type="ECO:0000256" key="3">
    <source>
        <dbReference type="ARBA" id="ARBA00022448"/>
    </source>
</evidence>
<evidence type="ECO:0000313" key="10">
    <source>
        <dbReference type="EMBL" id="KAH9583641.1"/>
    </source>
</evidence>
<dbReference type="Proteomes" id="UP000471633">
    <property type="component" value="Unassembled WGS sequence"/>
</dbReference>
<evidence type="ECO:0000256" key="2">
    <source>
        <dbReference type="ARBA" id="ARBA00004141"/>
    </source>
</evidence>
<dbReference type="InterPro" id="IPR007305">
    <property type="entry name" value="Vesicle_transpt_Got1/SFT2"/>
</dbReference>
<dbReference type="EMBL" id="KL250514">
    <property type="protein sequence ID" value="KGB32726.1"/>
    <property type="molecule type" value="Genomic_DNA"/>
</dbReference>
<dbReference type="OrthoDB" id="660759at2759"/>
<keyword evidence="6 9" id="KW-1133">Transmembrane helix</keyword>
<evidence type="ECO:0000313" key="12">
    <source>
        <dbReference type="Proteomes" id="UP000471633"/>
    </source>
</evidence>
<dbReference type="GeneID" id="75577732"/>
<dbReference type="Pfam" id="PF04178">
    <property type="entry name" value="Got1"/>
    <property type="match status" value="1"/>
</dbReference>
<gene>
    <name evidence="10" type="primary">SFT2</name>
    <name evidence="10" type="ORF">MS3_00007985</name>
    <name evidence="11" type="ORF">MS3_00868</name>
</gene>
<reference evidence="11" key="1">
    <citation type="journal article" date="2012" name="Nat. Genet.">
        <title>Whole-genome sequence of Schistosoma haematobium.</title>
        <authorList>
            <person name="Young N.D."/>
            <person name="Jex A.R."/>
            <person name="Li B."/>
            <person name="Liu S."/>
            <person name="Yang L."/>
            <person name="Xiong Z."/>
            <person name="Li Y."/>
            <person name="Cantacessi C."/>
            <person name="Hall R.S."/>
            <person name="Xu X."/>
            <person name="Chen F."/>
            <person name="Wu X."/>
            <person name="Zerlotini A."/>
            <person name="Oliveira G."/>
            <person name="Hofmann A."/>
            <person name="Zhang G."/>
            <person name="Fang X."/>
            <person name="Kang Y."/>
            <person name="Campbell B.E."/>
            <person name="Loukas A."/>
            <person name="Ranganathan S."/>
            <person name="Rollinson D."/>
            <person name="Rinaldi G."/>
            <person name="Brindley P.J."/>
            <person name="Yang H."/>
            <person name="Wang J."/>
            <person name="Wang J."/>
            <person name="Gasser R.B."/>
        </authorList>
    </citation>
    <scope>NUCLEOTIDE SEQUENCE [LARGE SCALE GENOMIC DNA]</scope>
</reference>
<organism evidence="11">
    <name type="scientific">Schistosoma haematobium</name>
    <name type="common">Blood fluke</name>
    <dbReference type="NCBI Taxonomy" id="6185"/>
    <lineage>
        <taxon>Eukaryota</taxon>
        <taxon>Metazoa</taxon>
        <taxon>Spiralia</taxon>
        <taxon>Lophotrochozoa</taxon>
        <taxon>Platyhelminthes</taxon>
        <taxon>Trematoda</taxon>
        <taxon>Digenea</taxon>
        <taxon>Strigeidida</taxon>
        <taxon>Schistosomatoidea</taxon>
        <taxon>Schistosomatidae</taxon>
        <taxon>Schistosoma</taxon>
    </lineage>
</organism>
<evidence type="ECO:0000256" key="8">
    <source>
        <dbReference type="ARBA" id="ARBA00025800"/>
    </source>
</evidence>
<evidence type="ECO:0000256" key="9">
    <source>
        <dbReference type="RuleBase" id="RU363111"/>
    </source>
</evidence>
<dbReference type="STRING" id="6185.A0A095AFU9"/>
<keyword evidence="5 9" id="KW-0653">Protein transport</keyword>
<dbReference type="PANTHER" id="PTHR23137:SF36">
    <property type="entry name" value="VESICLE TRANSPORT PROTEIN SFT2C"/>
    <property type="match status" value="1"/>
</dbReference>
<accession>A0A095AFU9</accession>
<reference evidence="10" key="2">
    <citation type="journal article" date="2019" name="Gigascience">
        <title>High-quality Schistosoma haematobium genome achieved by single-molecule and long-range sequencing.</title>
        <authorList>
            <person name="Stroehlein A.J."/>
            <person name="Korhonen P.K."/>
            <person name="Chong T.M."/>
            <person name="Lim Y.L."/>
            <person name="Chan K.G."/>
            <person name="Webster B."/>
            <person name="Rollinson D."/>
            <person name="Brindley P.J."/>
            <person name="Gasser R.B."/>
            <person name="Young N.D."/>
        </authorList>
    </citation>
    <scope>NUCLEOTIDE SEQUENCE</scope>
</reference>
<evidence type="ECO:0000256" key="4">
    <source>
        <dbReference type="ARBA" id="ARBA00022692"/>
    </source>
</evidence>
<dbReference type="CTD" id="75577732"/>
<feature type="transmembrane region" description="Helical" evidence="9">
    <location>
        <begin position="84"/>
        <end position="105"/>
    </location>
</feature>
<dbReference type="GO" id="GO:0005737">
    <property type="term" value="C:cytoplasm"/>
    <property type="evidence" value="ECO:0007669"/>
    <property type="project" value="UniProtKB-ARBA"/>
</dbReference>
<dbReference type="AlphaFoldDB" id="A0A095AFU9"/>
<dbReference type="PANTHER" id="PTHR23137">
    <property type="entry name" value="VESICLE TRANSPORT PROTEIN-RELATED"/>
    <property type="match status" value="1"/>
</dbReference>
<name>A0A095AFU9_SCHHA</name>
<reference evidence="10" key="3">
    <citation type="submission" date="2021-06" db="EMBL/GenBank/DDBJ databases">
        <title>Chromosome-level genome assembly for S. haematobium.</title>
        <authorList>
            <person name="Stroehlein A.J."/>
        </authorList>
    </citation>
    <scope>NUCLEOTIDE SEQUENCE</scope>
</reference>
<keyword evidence="7 9" id="KW-0472">Membrane</keyword>
<dbReference type="InterPro" id="IPR011691">
    <property type="entry name" value="Vesicle_transpt_SFT2"/>
</dbReference>
<comment type="similarity">
    <text evidence="8 9">Belongs to the SFT2 family.</text>
</comment>
<dbReference type="GO" id="GO:0016020">
    <property type="term" value="C:membrane"/>
    <property type="evidence" value="ECO:0007669"/>
    <property type="project" value="UniProtKB-SubCell"/>
</dbReference>
<comment type="function">
    <text evidence="1 9">May be involved in fusion of retrograde transport vesicles derived from an endocytic compartment with the Golgi complex.</text>
</comment>
<proteinExistence type="inferred from homology"/>
<dbReference type="GO" id="GO:0015031">
    <property type="term" value="P:protein transport"/>
    <property type="evidence" value="ECO:0007669"/>
    <property type="project" value="UniProtKB-KW"/>
</dbReference>
<reference evidence="10" key="4">
    <citation type="journal article" date="2022" name="PLoS Pathog.">
        <title>Chromosome-level genome of Schistosoma haematobium underpins genome-wide explorations of molecular variation.</title>
        <authorList>
            <person name="Stroehlein A.J."/>
            <person name="Korhonen P.K."/>
            <person name="Lee V.V."/>
            <person name="Ralph S.A."/>
            <person name="Mentink-Kane M."/>
            <person name="You H."/>
            <person name="McManus D.P."/>
            <person name="Tchuente L.T."/>
            <person name="Stothard J.R."/>
            <person name="Kaur P."/>
            <person name="Dudchenko O."/>
            <person name="Aiden E.L."/>
            <person name="Yang B."/>
            <person name="Yang H."/>
            <person name="Emery A.M."/>
            <person name="Webster B.L."/>
            <person name="Brindley P.J."/>
            <person name="Rollinson D."/>
            <person name="Chang B.C.H."/>
            <person name="Gasser R.B."/>
            <person name="Young N.D."/>
        </authorList>
    </citation>
    <scope>NUCLEOTIDE SEQUENCE</scope>
</reference>
<sequence length="223" mass="24500">MSNRIYSALYSKIANSQNSSEDSALLPGPLLSFLKSNNTDGSQNSTKESITPTEIEAQGRLTSWFYQADADPLMLKGMSRQQRLMGFFLCLLSASLCLCLAMLFLPVIATPFGMRKYVLLHTLGSILLIGSFSFLWGPWNHIRSLFSTERLFFTLSYLVSLLGGLYAVVVWQSAVFSALALISQICLVVWQIITTIPGGKIGLSAFLRGSLWTVKGISKGLPV</sequence>
<keyword evidence="12" id="KW-1185">Reference proteome</keyword>
<comment type="caution">
    <text evidence="9">Lacks conserved residue(s) required for the propagation of feature annotation.</text>
</comment>
<dbReference type="RefSeq" id="XP_051066898.1">
    <property type="nucleotide sequence ID" value="XM_051216321.1"/>
</dbReference>
<evidence type="ECO:0000256" key="6">
    <source>
        <dbReference type="ARBA" id="ARBA00022989"/>
    </source>
</evidence>